<evidence type="ECO:0000256" key="7">
    <source>
        <dbReference type="PROSITE-ProRule" id="PRU01360"/>
    </source>
</evidence>
<dbReference type="InterPro" id="IPR036942">
    <property type="entry name" value="Beta-barrel_TonB_sf"/>
</dbReference>
<dbReference type="PROSITE" id="PS52016">
    <property type="entry name" value="TONB_DEPENDENT_REC_3"/>
    <property type="match status" value="1"/>
</dbReference>
<evidence type="ECO:0000256" key="8">
    <source>
        <dbReference type="SAM" id="SignalP"/>
    </source>
</evidence>
<evidence type="ECO:0000256" key="6">
    <source>
        <dbReference type="ARBA" id="ARBA00023237"/>
    </source>
</evidence>
<keyword evidence="6 7" id="KW-0998">Cell outer membrane</keyword>
<sequence>MLKLLLRGRVLCGSLCQLFSLVCVSFCFSNVSVASVVDHRLVGDIIASSLFQNEHPVTLTGNGIPLRAVFKAIKKQTGYAVMYSTSATSLNQDEKVTVNFKETPLDDVLGTLFKGRNLEWQYSDDILLIRKKEFTVPKKNEVDSTVTPVSLTGKVTDANGTPLPGVTVILKGTSLGTTTDGDGRFSLPKVDIGKILVFSSIGFERRETTVKGKSLLVEMATLMSTLDEKVIIAYGTTTQRLSTGNIGVVRAKDIEKQPVTNPLLALQGRVPGLFITQTNGLPGGGVTVRIQGQNSIMNGSDPLYVIDGVPYSSQLPGTGLDGILGTSGGPILTNITGNGNPLSYINPADIESIQVLKDADATAIYGSRAANGAILITTKKGKAGPIKLDIDFQRGWGKITRRLNMLNTQQYLQMRKEAKMNDSEPIYETDYDINGLWDTTRYTDWQKVLIGKTSQYTHANASISGGTAVSQYLIGSSYHRETSVFPGNFVDERASIHFNITSVSSNQKFNIQLSGNYLVDNNKLPSADLTNQALLLEPNAPQLYNADGSLNWEPDVTGFSSWNNPLRLLHQTYKNKTNNLLGNINLSYHILPSLEFKSSLGYTNMQTNDFQSQPITTVKPESRPFSSNLARFGNRVLNSWTVEPQVIYDRNFGKGKLNALLGMTIQQNSNKGETLLGEGFSTELVLEDIKSAASVAVLSSFATKYKYNAFFSRLNYNYNDKYIVNLTARRDGSSRFGSENQFHNFASVGAAWIFSQENLFKKRIPVLSFGKLRASFGTTGNDQIGDYNFMNLYFPITAGVAYQNVTSIAPLGLPNPYLQWEETKKLQLGIDLGLFKDRILINAVYARNRSSNQLLPYRLPTMTGFSVINKNLPATVQNTNWEFSLNTVNYRKENFTWTSYINLTVPQNKLISFPTLATSTVASSLIIGQPINITKTFPFLGVDPESGKYQFSDKDGKPTFSPNFSTDRTAIINTSPKFYGGFQNSFNYKNFQLDILFQFVKQTGANVLFFNGNLLPGQFYPGFSNQPNTVLNNWKKTNDIAPIQKYSTLFDETVITTSSYAYSDASYVRLKNLSISYQIPNELTRKAHLKSSRLYMQGQNLITITGYKGLDPENKGNNSLPPLRVITFGLQIGL</sequence>
<keyword evidence="2 7" id="KW-0813">Transport</keyword>
<feature type="domain" description="TonB-dependent receptor plug" evidence="10">
    <location>
        <begin position="240"/>
        <end position="373"/>
    </location>
</feature>
<dbReference type="InterPro" id="IPR011662">
    <property type="entry name" value="Secretin/TonB_short_N"/>
</dbReference>
<name>A0A5B2VKL0_9BACT</name>
<dbReference type="GO" id="GO:0009279">
    <property type="term" value="C:cell outer membrane"/>
    <property type="evidence" value="ECO:0007669"/>
    <property type="project" value="UniProtKB-SubCell"/>
</dbReference>
<dbReference type="AlphaFoldDB" id="A0A5B2VKL0"/>
<dbReference type="Proteomes" id="UP000324611">
    <property type="component" value="Unassembled WGS sequence"/>
</dbReference>
<keyword evidence="12" id="KW-1185">Reference proteome</keyword>
<organism evidence="11 12">
    <name type="scientific">Chitinophaga agrisoli</name>
    <dbReference type="NCBI Taxonomy" id="2607653"/>
    <lineage>
        <taxon>Bacteria</taxon>
        <taxon>Pseudomonadati</taxon>
        <taxon>Bacteroidota</taxon>
        <taxon>Chitinophagia</taxon>
        <taxon>Chitinophagales</taxon>
        <taxon>Chitinophagaceae</taxon>
        <taxon>Chitinophaga</taxon>
    </lineage>
</organism>
<dbReference type="SUPFAM" id="SSF49464">
    <property type="entry name" value="Carboxypeptidase regulatory domain-like"/>
    <property type="match status" value="1"/>
</dbReference>
<evidence type="ECO:0000259" key="10">
    <source>
        <dbReference type="Pfam" id="PF07715"/>
    </source>
</evidence>
<evidence type="ECO:0000313" key="12">
    <source>
        <dbReference type="Proteomes" id="UP000324611"/>
    </source>
</evidence>
<dbReference type="InterPro" id="IPR012910">
    <property type="entry name" value="Plug_dom"/>
</dbReference>
<gene>
    <name evidence="11" type="ORF">F0L74_21465</name>
</gene>
<feature type="signal peptide" evidence="8">
    <location>
        <begin position="1"/>
        <end position="34"/>
    </location>
</feature>
<dbReference type="EMBL" id="VUOC01000004">
    <property type="protein sequence ID" value="KAA2238787.1"/>
    <property type="molecule type" value="Genomic_DNA"/>
</dbReference>
<dbReference type="InterPro" id="IPR023997">
    <property type="entry name" value="TonB-dep_OMP_SusC/RagA_CS"/>
</dbReference>
<dbReference type="SUPFAM" id="SSF56935">
    <property type="entry name" value="Porins"/>
    <property type="match status" value="1"/>
</dbReference>
<dbReference type="Pfam" id="PF13715">
    <property type="entry name" value="CarbopepD_reg_2"/>
    <property type="match status" value="1"/>
</dbReference>
<reference evidence="11 12" key="2">
    <citation type="submission" date="2019-09" db="EMBL/GenBank/DDBJ databases">
        <authorList>
            <person name="Jin C."/>
        </authorList>
    </citation>
    <scope>NUCLEOTIDE SEQUENCE [LARGE SCALE GENOMIC DNA]</scope>
    <source>
        <strain evidence="11 12">BN140078</strain>
    </source>
</reference>
<evidence type="ECO:0000313" key="11">
    <source>
        <dbReference type="EMBL" id="KAA2238787.1"/>
    </source>
</evidence>
<feature type="chain" id="PRO_5022784236" evidence="8">
    <location>
        <begin position="35"/>
        <end position="1134"/>
    </location>
</feature>
<dbReference type="NCBIfam" id="TIGR04056">
    <property type="entry name" value="OMP_RagA_SusC"/>
    <property type="match status" value="1"/>
</dbReference>
<dbReference type="InterPro" id="IPR037066">
    <property type="entry name" value="Plug_dom_sf"/>
</dbReference>
<evidence type="ECO:0000256" key="4">
    <source>
        <dbReference type="ARBA" id="ARBA00022692"/>
    </source>
</evidence>
<dbReference type="Gene3D" id="2.40.170.20">
    <property type="entry name" value="TonB-dependent receptor, beta-barrel domain"/>
    <property type="match status" value="1"/>
</dbReference>
<evidence type="ECO:0000256" key="1">
    <source>
        <dbReference type="ARBA" id="ARBA00004571"/>
    </source>
</evidence>
<dbReference type="InterPro" id="IPR039426">
    <property type="entry name" value="TonB-dep_rcpt-like"/>
</dbReference>
<evidence type="ECO:0000256" key="2">
    <source>
        <dbReference type="ARBA" id="ARBA00022448"/>
    </source>
</evidence>
<dbReference type="NCBIfam" id="TIGR04057">
    <property type="entry name" value="SusC_RagA_signa"/>
    <property type="match status" value="1"/>
</dbReference>
<evidence type="ECO:0000256" key="3">
    <source>
        <dbReference type="ARBA" id="ARBA00022452"/>
    </source>
</evidence>
<comment type="caution">
    <text evidence="11">The sequence shown here is derived from an EMBL/GenBank/DDBJ whole genome shotgun (WGS) entry which is preliminary data.</text>
</comment>
<evidence type="ECO:0000256" key="5">
    <source>
        <dbReference type="ARBA" id="ARBA00023136"/>
    </source>
</evidence>
<dbReference type="RefSeq" id="WP_149839966.1">
    <property type="nucleotide sequence ID" value="NZ_VUOC01000004.1"/>
</dbReference>
<keyword evidence="4 7" id="KW-0812">Transmembrane</keyword>
<feature type="domain" description="Secretin/TonB short N-terminal" evidence="9">
    <location>
        <begin position="89"/>
        <end position="132"/>
    </location>
</feature>
<comment type="subcellular location">
    <subcellularLocation>
        <location evidence="1 7">Cell outer membrane</location>
        <topology evidence="1 7">Multi-pass membrane protein</topology>
    </subcellularLocation>
</comment>
<keyword evidence="3 7" id="KW-1134">Transmembrane beta strand</keyword>
<dbReference type="Pfam" id="PF07660">
    <property type="entry name" value="STN"/>
    <property type="match status" value="1"/>
</dbReference>
<dbReference type="InterPro" id="IPR023996">
    <property type="entry name" value="TonB-dep_OMP_SusC/RagA"/>
</dbReference>
<protein>
    <submittedName>
        <fullName evidence="11">SusC/RagA family TonB-linked outer membrane protein</fullName>
    </submittedName>
</protein>
<dbReference type="Gene3D" id="2.60.40.1120">
    <property type="entry name" value="Carboxypeptidase-like, regulatory domain"/>
    <property type="match status" value="1"/>
</dbReference>
<dbReference type="Pfam" id="PF07715">
    <property type="entry name" value="Plug"/>
    <property type="match status" value="1"/>
</dbReference>
<proteinExistence type="inferred from homology"/>
<reference evidence="11 12" key="1">
    <citation type="submission" date="2019-09" db="EMBL/GenBank/DDBJ databases">
        <title>Chitinophaga ginsengihumi sp. nov., isolated from soil of ginseng rhizosphere.</title>
        <authorList>
            <person name="Lee J."/>
        </authorList>
    </citation>
    <scope>NUCLEOTIDE SEQUENCE [LARGE SCALE GENOMIC DNA]</scope>
    <source>
        <strain evidence="11 12">BN140078</strain>
    </source>
</reference>
<comment type="similarity">
    <text evidence="7">Belongs to the TonB-dependent receptor family.</text>
</comment>
<dbReference type="InterPro" id="IPR008969">
    <property type="entry name" value="CarboxyPept-like_regulatory"/>
</dbReference>
<keyword evidence="8" id="KW-0732">Signal</keyword>
<evidence type="ECO:0000259" key="9">
    <source>
        <dbReference type="Pfam" id="PF07660"/>
    </source>
</evidence>
<accession>A0A5B2VKL0</accession>
<dbReference type="Gene3D" id="2.170.130.10">
    <property type="entry name" value="TonB-dependent receptor, plug domain"/>
    <property type="match status" value="1"/>
</dbReference>
<keyword evidence="5 7" id="KW-0472">Membrane</keyword>